<accession>A0ABV0VGQ6</accession>
<feature type="compositionally biased region" description="Polar residues" evidence="1">
    <location>
        <begin position="45"/>
        <end position="54"/>
    </location>
</feature>
<sequence length="122" mass="13688">MGTHAGRSGFSVRSVTDKPPGPPNTGRKGMFQMLRNCTRDDGSKPTPTMETHITSEGEGITAPTLWRKHLGYMENKQNSSTFRRQAKETVVWPAEKTVLILRDIYSDSSLKLLWKLQLPVSN</sequence>
<gene>
    <name evidence="2" type="ORF">ILYODFUR_022900</name>
</gene>
<feature type="region of interest" description="Disordered" evidence="1">
    <location>
        <begin position="39"/>
        <end position="58"/>
    </location>
</feature>
<dbReference type="Proteomes" id="UP001482620">
    <property type="component" value="Unassembled WGS sequence"/>
</dbReference>
<proteinExistence type="predicted"/>
<name>A0ABV0VGQ6_9TELE</name>
<dbReference type="EMBL" id="JAHRIQ010106833">
    <property type="protein sequence ID" value="MEQ2256299.1"/>
    <property type="molecule type" value="Genomic_DNA"/>
</dbReference>
<keyword evidence="3" id="KW-1185">Reference proteome</keyword>
<evidence type="ECO:0000313" key="3">
    <source>
        <dbReference type="Proteomes" id="UP001482620"/>
    </source>
</evidence>
<feature type="region of interest" description="Disordered" evidence="1">
    <location>
        <begin position="1"/>
        <end position="30"/>
    </location>
</feature>
<organism evidence="2 3">
    <name type="scientific">Ilyodon furcidens</name>
    <name type="common">goldbreast splitfin</name>
    <dbReference type="NCBI Taxonomy" id="33524"/>
    <lineage>
        <taxon>Eukaryota</taxon>
        <taxon>Metazoa</taxon>
        <taxon>Chordata</taxon>
        <taxon>Craniata</taxon>
        <taxon>Vertebrata</taxon>
        <taxon>Euteleostomi</taxon>
        <taxon>Actinopterygii</taxon>
        <taxon>Neopterygii</taxon>
        <taxon>Teleostei</taxon>
        <taxon>Neoteleostei</taxon>
        <taxon>Acanthomorphata</taxon>
        <taxon>Ovalentaria</taxon>
        <taxon>Atherinomorphae</taxon>
        <taxon>Cyprinodontiformes</taxon>
        <taxon>Goodeidae</taxon>
        <taxon>Ilyodon</taxon>
    </lineage>
</organism>
<comment type="caution">
    <text evidence="2">The sequence shown here is derived from an EMBL/GenBank/DDBJ whole genome shotgun (WGS) entry which is preliminary data.</text>
</comment>
<evidence type="ECO:0000313" key="2">
    <source>
        <dbReference type="EMBL" id="MEQ2256299.1"/>
    </source>
</evidence>
<dbReference type="Pfam" id="PF16597">
    <property type="entry name" value="Thyroglob_assoc"/>
    <property type="match status" value="1"/>
</dbReference>
<protein>
    <submittedName>
        <fullName evidence="2">Uncharacterized protein</fullName>
    </submittedName>
</protein>
<evidence type="ECO:0000256" key="1">
    <source>
        <dbReference type="SAM" id="MobiDB-lite"/>
    </source>
</evidence>
<reference evidence="2 3" key="1">
    <citation type="submission" date="2021-06" db="EMBL/GenBank/DDBJ databases">
        <authorList>
            <person name="Palmer J.M."/>
        </authorList>
    </citation>
    <scope>NUCLEOTIDE SEQUENCE [LARGE SCALE GENOMIC DNA]</scope>
    <source>
        <strain evidence="3">if_2019</strain>
        <tissue evidence="2">Muscle</tissue>
    </source>
</reference>